<keyword evidence="4" id="KW-0963">Cytoplasm</keyword>
<reference evidence="9 10" key="1">
    <citation type="journal article" date="2021" name="Nat. Plants">
        <title>The Taxus genome provides insights into paclitaxel biosynthesis.</title>
        <authorList>
            <person name="Xiong X."/>
            <person name="Gou J."/>
            <person name="Liao Q."/>
            <person name="Li Y."/>
            <person name="Zhou Q."/>
            <person name="Bi G."/>
            <person name="Li C."/>
            <person name="Du R."/>
            <person name="Wang X."/>
            <person name="Sun T."/>
            <person name="Guo L."/>
            <person name="Liang H."/>
            <person name="Lu P."/>
            <person name="Wu Y."/>
            <person name="Zhang Z."/>
            <person name="Ro D.K."/>
            <person name="Shang Y."/>
            <person name="Huang S."/>
            <person name="Yan J."/>
        </authorList>
    </citation>
    <scope>NUCLEOTIDE SEQUENCE [LARGE SCALE GENOMIC DNA]</scope>
    <source>
        <strain evidence="9">Ta-2019</strain>
    </source>
</reference>
<comment type="caution">
    <text evidence="9">The sequence shown here is derived from an EMBL/GenBank/DDBJ whole genome shotgun (WGS) entry which is preliminary data.</text>
</comment>
<dbReference type="SUPFAM" id="SSF56281">
    <property type="entry name" value="Metallo-hydrolase/oxidoreductase"/>
    <property type="match status" value="1"/>
</dbReference>
<comment type="subcellular location">
    <subcellularLocation>
        <location evidence="2">Cytoplasm</location>
    </subcellularLocation>
    <subcellularLocation>
        <location evidence="1">Nucleus</location>
    </subcellularLocation>
</comment>
<keyword evidence="7" id="KW-0732">Signal</keyword>
<keyword evidence="10" id="KW-1185">Reference proteome</keyword>
<dbReference type="Pfam" id="PF16661">
    <property type="entry name" value="Lactamase_B_6"/>
    <property type="match status" value="1"/>
</dbReference>
<sequence>MCGVRFLLECPLDLSALQLFVPLNCSSDHPSQQQKQRRTTNGTEMFKHSETSLFKYFEDAVLIDAEPWYKTTDELHLWDLSLIDVVLISSPTGLLGLPYLTRNKSFTAKIYATEATTKVGQLMMEELLAMHLEFVRLYGLSNTVLPLWLDSRELDVASVKLRERVYGKDGMDIGNWHRLYSAADAKDCIKKIHSLRFAEEICYNDTLIIKPISSGLEIGASNWTVTGPRRSLTYITGSIIGTGHSMGLDIPSLQGTDLVLFSDFSHLSEIDKPAEVKDLHEKHGKYDIKYPTNSAVPKFRYKFPVYRQIKSSDGTSHAQGLQSPDISSPYPGRNSIGMLDTRKSLEREIIYSSSLSREVEKATGIEPSENFISCETSLEREKFGLICGSTIKAIKAGGSVLIPISRMGYILQLVEEVSLALQSADLRQVPIFYVSSTAEEILAYANTIPEWLNKQRQEKLYAGEALFGHIGLMADKRLYSFPVLHSPELVNVWQEPCIMFSSHWSLRVGPTVHLLNRWNQNPSCLLIIVEDMIDVDLLLSPFKPMAMKFLHCPFSCGLRSEEIVPLVKKLQPKLVL</sequence>
<dbReference type="Gene3D" id="3.40.50.10890">
    <property type="match status" value="1"/>
</dbReference>
<evidence type="ECO:0000256" key="1">
    <source>
        <dbReference type="ARBA" id="ARBA00004123"/>
    </source>
</evidence>
<dbReference type="Gene3D" id="3.60.15.10">
    <property type="entry name" value="Ribonuclease Z/Hydroxyacylglutathione hydrolase-like"/>
    <property type="match status" value="1"/>
</dbReference>
<dbReference type="GO" id="GO:0032039">
    <property type="term" value="C:integrator complex"/>
    <property type="evidence" value="ECO:0007669"/>
    <property type="project" value="InterPro"/>
</dbReference>
<evidence type="ECO:0000256" key="5">
    <source>
        <dbReference type="ARBA" id="ARBA00023242"/>
    </source>
</evidence>
<dbReference type="Pfam" id="PF10996">
    <property type="entry name" value="Beta-Casp"/>
    <property type="match status" value="1"/>
</dbReference>
<feature type="non-terminal residue" evidence="9">
    <location>
        <position position="1"/>
    </location>
</feature>
<proteinExistence type="inferred from homology"/>
<evidence type="ECO:0000313" key="9">
    <source>
        <dbReference type="EMBL" id="KAH9299596.1"/>
    </source>
</evidence>
<evidence type="ECO:0000256" key="6">
    <source>
        <dbReference type="SAM" id="MobiDB-lite"/>
    </source>
</evidence>
<name>A0AA38CHR3_TAXCH</name>
<dbReference type="InterPro" id="IPR001279">
    <property type="entry name" value="Metallo-B-lactamas"/>
</dbReference>
<accession>A0AA38CHR3</accession>
<dbReference type="AlphaFoldDB" id="A0AA38CHR3"/>
<gene>
    <name evidence="9" type="ORF">KI387_031278</name>
</gene>
<feature type="region of interest" description="Disordered" evidence="6">
    <location>
        <begin position="313"/>
        <end position="334"/>
    </location>
</feature>
<evidence type="ECO:0000256" key="7">
    <source>
        <dbReference type="SAM" id="SignalP"/>
    </source>
</evidence>
<feature type="chain" id="PRO_5041205250" description="Beta-Casp domain-containing protein" evidence="7">
    <location>
        <begin position="17"/>
        <end position="576"/>
    </location>
</feature>
<evidence type="ECO:0000256" key="3">
    <source>
        <dbReference type="ARBA" id="ARBA00006861"/>
    </source>
</evidence>
<protein>
    <recommendedName>
        <fullName evidence="8">Beta-Casp domain-containing protein</fullName>
    </recommendedName>
</protein>
<evidence type="ECO:0000256" key="2">
    <source>
        <dbReference type="ARBA" id="ARBA00004496"/>
    </source>
</evidence>
<dbReference type="GO" id="GO:0005737">
    <property type="term" value="C:cytoplasm"/>
    <property type="evidence" value="ECO:0007669"/>
    <property type="project" value="UniProtKB-SubCell"/>
</dbReference>
<dbReference type="InterPro" id="IPR036866">
    <property type="entry name" value="RibonucZ/Hydroxyglut_hydro"/>
</dbReference>
<comment type="similarity">
    <text evidence="3">Belongs to the metallo-beta-lactamase superfamily. RNA-metabolizing metallo-beta-lactamase-like family. INTS9 subfamily.</text>
</comment>
<evidence type="ECO:0000313" key="10">
    <source>
        <dbReference type="Proteomes" id="UP000824469"/>
    </source>
</evidence>
<dbReference type="Proteomes" id="UP000824469">
    <property type="component" value="Unassembled WGS sequence"/>
</dbReference>
<dbReference type="EMBL" id="JAHRHJ020000010">
    <property type="protein sequence ID" value="KAH9299596.1"/>
    <property type="molecule type" value="Genomic_DNA"/>
</dbReference>
<feature type="domain" description="Beta-Casp" evidence="8">
    <location>
        <begin position="410"/>
        <end position="537"/>
    </location>
</feature>
<dbReference type="InterPro" id="IPR027074">
    <property type="entry name" value="Integrator_9su"/>
</dbReference>
<dbReference type="InterPro" id="IPR022712">
    <property type="entry name" value="Beta_Casp"/>
</dbReference>
<dbReference type="GO" id="GO:0034472">
    <property type="term" value="P:snRNA 3'-end processing"/>
    <property type="evidence" value="ECO:0007669"/>
    <property type="project" value="TreeGrafter"/>
</dbReference>
<evidence type="ECO:0000259" key="8">
    <source>
        <dbReference type="SMART" id="SM01027"/>
    </source>
</evidence>
<dbReference type="PANTHER" id="PTHR46094">
    <property type="entry name" value="INTEGRATOR COMPLEX SUBUNIT 9"/>
    <property type="match status" value="1"/>
</dbReference>
<organism evidence="9 10">
    <name type="scientific">Taxus chinensis</name>
    <name type="common">Chinese yew</name>
    <name type="synonym">Taxus wallichiana var. chinensis</name>
    <dbReference type="NCBI Taxonomy" id="29808"/>
    <lineage>
        <taxon>Eukaryota</taxon>
        <taxon>Viridiplantae</taxon>
        <taxon>Streptophyta</taxon>
        <taxon>Embryophyta</taxon>
        <taxon>Tracheophyta</taxon>
        <taxon>Spermatophyta</taxon>
        <taxon>Pinopsida</taxon>
        <taxon>Pinidae</taxon>
        <taxon>Conifers II</taxon>
        <taxon>Cupressales</taxon>
        <taxon>Taxaceae</taxon>
        <taxon>Taxus</taxon>
    </lineage>
</organism>
<keyword evidence="5" id="KW-0539">Nucleus</keyword>
<dbReference type="OMA" id="EEICYND"/>
<dbReference type="SMART" id="SM01027">
    <property type="entry name" value="Beta-Casp"/>
    <property type="match status" value="1"/>
</dbReference>
<feature type="signal peptide" evidence="7">
    <location>
        <begin position="1"/>
        <end position="16"/>
    </location>
</feature>
<dbReference type="PANTHER" id="PTHR46094:SF1">
    <property type="entry name" value="INTEGRATOR COMPLEX SUBUNIT 9"/>
    <property type="match status" value="1"/>
</dbReference>
<feature type="compositionally biased region" description="Polar residues" evidence="6">
    <location>
        <begin position="313"/>
        <end position="326"/>
    </location>
</feature>
<evidence type="ECO:0000256" key="4">
    <source>
        <dbReference type="ARBA" id="ARBA00022490"/>
    </source>
</evidence>